<name>A0A183BTS5_GLOPA</name>
<evidence type="ECO:0000313" key="1">
    <source>
        <dbReference type="Proteomes" id="UP000050741"/>
    </source>
</evidence>
<protein>
    <submittedName>
        <fullName evidence="2">F-box domain-containing protein</fullName>
    </submittedName>
</protein>
<reference evidence="1" key="1">
    <citation type="submission" date="2013-12" db="EMBL/GenBank/DDBJ databases">
        <authorList>
            <person name="Aslett M."/>
        </authorList>
    </citation>
    <scope>NUCLEOTIDE SEQUENCE [LARGE SCALE GENOMIC DNA]</scope>
    <source>
        <strain evidence="1">Lindley</strain>
    </source>
</reference>
<reference evidence="1" key="2">
    <citation type="submission" date="2014-05" db="EMBL/GenBank/DDBJ databases">
        <title>The genome and life-stage specific transcriptomes of Globodera pallida elucidate key aspects of plant parasitism by a cyst nematode.</title>
        <authorList>
            <person name="Cotton J.A."/>
            <person name="Lilley C.J."/>
            <person name="Jones L.M."/>
            <person name="Kikuchi T."/>
            <person name="Reid A.J."/>
            <person name="Thorpe P."/>
            <person name="Tsai I.J."/>
            <person name="Beasley H."/>
            <person name="Blok V."/>
            <person name="Cock P.J.A."/>
            <person name="Van den Akker S.E."/>
            <person name="Holroyd N."/>
            <person name="Hunt M."/>
            <person name="Mantelin S."/>
            <person name="Naghra H."/>
            <person name="Pain A."/>
            <person name="Palomares-Rius J.E."/>
            <person name="Zarowiecki M."/>
            <person name="Berriman M."/>
            <person name="Jones J.T."/>
            <person name="Urwin P.E."/>
        </authorList>
    </citation>
    <scope>NUCLEOTIDE SEQUENCE [LARGE SCALE GENOMIC DNA]</scope>
    <source>
        <strain evidence="1">Lindley</strain>
    </source>
</reference>
<proteinExistence type="predicted"/>
<keyword evidence="1" id="KW-1185">Reference proteome</keyword>
<accession>A0A183BTS5</accession>
<dbReference type="AlphaFoldDB" id="A0A183BTS5"/>
<sequence>MSDNTSEEEQQQQMQEIFICADIWLQVFALLSPRELGLKMALISDRFDRLVDAHFKSREWNGAQIVVKRSGELLPIPQGPLPNKVTGFEEIQISYVDQTVIEFLQRIRRLFDSSETTVWFELLSDDQSRSWEIIWQKIWPFVNDNICRLCVESSELYLLQQFSPTILLDCAELCLINSDGSVPLFPAEDNATAQAVAKWLLTARGDGRPKIFRDCFPAGVEELKGSFVNASEPLNFIITFWIYDDDFMHVPFELKNNRTGERLTSRRFNKNFGFLVRCPIGREEAKWAKWEEEATESRGSLWRHQWNRIVIDFKDSDIGDGMVDAKAGPSAPKK</sequence>
<dbReference type="WBParaSite" id="GPLIN_000401100">
    <property type="protein sequence ID" value="GPLIN_000401100"/>
    <property type="gene ID" value="GPLIN_000401100"/>
</dbReference>
<organism evidence="1 2">
    <name type="scientific">Globodera pallida</name>
    <name type="common">Potato cyst nematode worm</name>
    <name type="synonym">Heterodera pallida</name>
    <dbReference type="NCBI Taxonomy" id="36090"/>
    <lineage>
        <taxon>Eukaryota</taxon>
        <taxon>Metazoa</taxon>
        <taxon>Ecdysozoa</taxon>
        <taxon>Nematoda</taxon>
        <taxon>Chromadorea</taxon>
        <taxon>Rhabditida</taxon>
        <taxon>Tylenchina</taxon>
        <taxon>Tylenchomorpha</taxon>
        <taxon>Tylenchoidea</taxon>
        <taxon>Heteroderidae</taxon>
        <taxon>Heteroderinae</taxon>
        <taxon>Globodera</taxon>
    </lineage>
</organism>
<reference evidence="2" key="3">
    <citation type="submission" date="2016-06" db="UniProtKB">
        <authorList>
            <consortium name="WormBaseParasite"/>
        </authorList>
    </citation>
    <scope>IDENTIFICATION</scope>
</reference>
<dbReference type="Proteomes" id="UP000050741">
    <property type="component" value="Unassembled WGS sequence"/>
</dbReference>
<evidence type="ECO:0000313" key="2">
    <source>
        <dbReference type="WBParaSite" id="GPLIN_000401100"/>
    </source>
</evidence>